<keyword evidence="3" id="KW-1185">Reference proteome</keyword>
<dbReference type="PANTHER" id="PTHR13696">
    <property type="entry name" value="P-LOOP CONTAINING NUCLEOSIDE TRIPHOSPHATE HYDROLASE"/>
    <property type="match status" value="1"/>
</dbReference>
<evidence type="ECO:0000259" key="1">
    <source>
        <dbReference type="Pfam" id="PF01656"/>
    </source>
</evidence>
<proteinExistence type="predicted"/>
<sequence length="228" mass="23810">MRVLALASQKGGSGKTMLAGHLAVQAEVAGAGPVVLIDIDPHGTLAGWWNVRDEDTPAFAQTTMERLPADIEMLRVQGFRLAIVDTPPLTSPPVAGVVALAELVVVPTRPYGDELRAAAGTVDLCARAGKPLLFVVNGVTPGEAPSTESVMQLARHGPVAPHPIEQAPGLAEAMLAGSTLIEDRPAHPAAAQIADLWTYIAGRIEKNFRRTVFAVPRAAGGGFGRRGL</sequence>
<dbReference type="Gene3D" id="3.40.50.300">
    <property type="entry name" value="P-loop containing nucleotide triphosphate hydrolases"/>
    <property type="match status" value="1"/>
</dbReference>
<protein>
    <submittedName>
        <fullName evidence="2">ParA family protein</fullName>
    </submittedName>
</protein>
<reference evidence="2 3" key="1">
    <citation type="submission" date="2019-07" db="EMBL/GenBank/DDBJ databases">
        <title>Sphingomonas solaris sp. nov., isolated from a solar panel from Boston, Massachusetts.</title>
        <authorList>
            <person name="Tanner K."/>
            <person name="Pascual J."/>
            <person name="Mancuso C."/>
            <person name="Pereto J."/>
            <person name="Khalil A."/>
            <person name="Vilanova C."/>
        </authorList>
    </citation>
    <scope>NUCLEOTIDE SEQUENCE [LARGE SCALE GENOMIC DNA]</scope>
    <source>
        <strain evidence="2 3">R4DWN</strain>
    </source>
</reference>
<dbReference type="PANTHER" id="PTHR13696:SF96">
    <property type="entry name" value="COBQ_COBB_MIND_PARA NUCLEOTIDE BINDING DOMAIN-CONTAINING PROTEIN"/>
    <property type="match status" value="1"/>
</dbReference>
<dbReference type="PIRSF" id="PIRSF009320">
    <property type="entry name" value="Nuc_binding_HP_1000"/>
    <property type="match status" value="1"/>
</dbReference>
<dbReference type="InterPro" id="IPR027417">
    <property type="entry name" value="P-loop_NTPase"/>
</dbReference>
<dbReference type="InterPro" id="IPR050678">
    <property type="entry name" value="DNA_Partitioning_ATPase"/>
</dbReference>
<evidence type="ECO:0000313" key="3">
    <source>
        <dbReference type="Proteomes" id="UP000318681"/>
    </source>
</evidence>
<comment type="caution">
    <text evidence="2">The sequence shown here is derived from an EMBL/GenBank/DDBJ whole genome shotgun (WGS) entry which is preliminary data.</text>
</comment>
<dbReference type="RefSeq" id="WP_145154561.1">
    <property type="nucleotide sequence ID" value="NZ_VNIM01000091.1"/>
</dbReference>
<dbReference type="EMBL" id="VNIM01000091">
    <property type="protein sequence ID" value="TVV71315.1"/>
    <property type="molecule type" value="Genomic_DNA"/>
</dbReference>
<dbReference type="Pfam" id="PF01656">
    <property type="entry name" value="CbiA"/>
    <property type="match status" value="1"/>
</dbReference>
<accession>A0A558QW20</accession>
<dbReference type="OrthoDB" id="9804460at2"/>
<feature type="domain" description="CobQ/CobB/MinD/ParA nucleotide binding" evidence="1">
    <location>
        <begin position="5"/>
        <end position="178"/>
    </location>
</feature>
<evidence type="ECO:0000313" key="2">
    <source>
        <dbReference type="EMBL" id="TVV71315.1"/>
    </source>
</evidence>
<dbReference type="Proteomes" id="UP000318681">
    <property type="component" value="Unassembled WGS sequence"/>
</dbReference>
<dbReference type="SUPFAM" id="SSF52540">
    <property type="entry name" value="P-loop containing nucleoside triphosphate hydrolases"/>
    <property type="match status" value="1"/>
</dbReference>
<gene>
    <name evidence="2" type="ORF">FOY91_17120</name>
</gene>
<dbReference type="InterPro" id="IPR002586">
    <property type="entry name" value="CobQ/CobB/MinD/ParA_Nub-bd_dom"/>
</dbReference>
<organism evidence="2 3">
    <name type="scientific">Alterirhizorhabdus solaris</name>
    <dbReference type="NCBI Taxonomy" id="2529389"/>
    <lineage>
        <taxon>Bacteria</taxon>
        <taxon>Pseudomonadati</taxon>
        <taxon>Pseudomonadota</taxon>
        <taxon>Alphaproteobacteria</taxon>
        <taxon>Sphingomonadales</taxon>
        <taxon>Rhizorhabdaceae</taxon>
        <taxon>Alterirhizorhabdus</taxon>
    </lineage>
</organism>
<dbReference type="CDD" id="cd02042">
    <property type="entry name" value="ParAB_family"/>
    <property type="match status" value="1"/>
</dbReference>
<name>A0A558QW20_9SPHN</name>
<dbReference type="AlphaFoldDB" id="A0A558QW20"/>